<dbReference type="GO" id="GO:0061630">
    <property type="term" value="F:ubiquitin protein ligase activity"/>
    <property type="evidence" value="ECO:0007669"/>
    <property type="project" value="UniProtKB-EC"/>
</dbReference>
<dbReference type="GO" id="GO:0000209">
    <property type="term" value="P:protein polyubiquitination"/>
    <property type="evidence" value="ECO:0007669"/>
    <property type="project" value="UniProtKB-ARBA"/>
</dbReference>
<dbReference type="EC" id="2.3.2.27" evidence="2"/>
<protein>
    <recommendedName>
        <fullName evidence="7">E3 ubiquitin ligase TRAF3IP2</fullName>
        <ecNumber evidence="2">2.3.2.27</ecNumber>
    </recommendedName>
    <alternativeName>
        <fullName evidence="8">Adapter protein CIKS</fullName>
    </alternativeName>
    <alternativeName>
        <fullName evidence="9">Connection to IKK and SAPK/JNK</fullName>
    </alternativeName>
    <alternativeName>
        <fullName evidence="12">E3 ubiquitin-protein ligase CIKS</fullName>
    </alternativeName>
    <alternativeName>
        <fullName evidence="10">Nuclear factor NF-kappa-B activator 1</fullName>
    </alternativeName>
    <alternativeName>
        <fullName evidence="11">TRAF3-interacting protein 2</fullName>
    </alternativeName>
</protein>
<keyword evidence="16" id="KW-1185">Reference proteome</keyword>
<dbReference type="Proteomes" id="UP000261540">
    <property type="component" value="Unplaced"/>
</dbReference>
<dbReference type="GO" id="GO:0043123">
    <property type="term" value="P:positive regulation of canonical NF-kappaB signal transduction"/>
    <property type="evidence" value="ECO:0007669"/>
    <property type="project" value="TreeGrafter"/>
</dbReference>
<dbReference type="InterPro" id="IPR013568">
    <property type="entry name" value="SEFIR_dom"/>
</dbReference>
<feature type="compositionally biased region" description="Polar residues" evidence="13">
    <location>
        <begin position="151"/>
        <end position="164"/>
    </location>
</feature>
<keyword evidence="4" id="KW-0833">Ubl conjugation pathway</keyword>
<evidence type="ECO:0000256" key="4">
    <source>
        <dbReference type="ARBA" id="ARBA00022786"/>
    </source>
</evidence>
<evidence type="ECO:0000256" key="12">
    <source>
        <dbReference type="ARBA" id="ARBA00080040"/>
    </source>
</evidence>
<dbReference type="GO" id="GO:0005737">
    <property type="term" value="C:cytoplasm"/>
    <property type="evidence" value="ECO:0007669"/>
    <property type="project" value="UniProtKB-ARBA"/>
</dbReference>
<dbReference type="PANTHER" id="PTHR34257">
    <property type="entry name" value="ADAPTER PROTEIN CIKS"/>
    <property type="match status" value="1"/>
</dbReference>
<comment type="subunit">
    <text evidence="6">Interacts with IKBKG/NF-kappa B essential modulator, with CHUK/IKK-alpha and with IKBKB/IKK-beta. Interacts with TRAF6; this interaction is direct. Interacts with IL17RA and IL17RC. Interacts with IL17RB.</text>
</comment>
<dbReference type="GO" id="GO:0097400">
    <property type="term" value="P:interleukin-17-mediated signaling pathway"/>
    <property type="evidence" value="ECO:0007669"/>
    <property type="project" value="UniProtKB-ARBA"/>
</dbReference>
<evidence type="ECO:0000256" key="3">
    <source>
        <dbReference type="ARBA" id="ARBA00022679"/>
    </source>
</evidence>
<reference evidence="15" key="2">
    <citation type="submission" date="2025-09" db="UniProtKB">
        <authorList>
            <consortium name="Ensembl"/>
        </authorList>
    </citation>
    <scope>IDENTIFICATION</scope>
</reference>
<dbReference type="InterPro" id="IPR053047">
    <property type="entry name" value="E3_ubiq_ligase_TRAF3IP2"/>
</dbReference>
<dbReference type="GeneTree" id="ENSGT00940000164609"/>
<dbReference type="PANTHER" id="PTHR34257:SF4">
    <property type="entry name" value="ADAPTER PROTEIN CIKS"/>
    <property type="match status" value="1"/>
</dbReference>
<dbReference type="CTD" id="606616"/>
<dbReference type="AlphaFoldDB" id="A0A3B3TA60"/>
<keyword evidence="5" id="KW-0395">Inflammatory response</keyword>
<comment type="catalytic activity">
    <reaction evidence="1">
        <text>S-ubiquitinyl-[E2 ubiquitin-conjugating enzyme]-L-cysteine + [acceptor protein]-L-lysine = [E2 ubiquitin-conjugating enzyme]-L-cysteine + N(6)-ubiquitinyl-[acceptor protein]-L-lysine.</text>
        <dbReference type="EC" id="2.3.2.27"/>
    </reaction>
</comment>
<evidence type="ECO:0000256" key="8">
    <source>
        <dbReference type="ARBA" id="ARBA00075327"/>
    </source>
</evidence>
<evidence type="ECO:0000256" key="13">
    <source>
        <dbReference type="SAM" id="MobiDB-lite"/>
    </source>
</evidence>
<feature type="compositionally biased region" description="Polar residues" evidence="13">
    <location>
        <begin position="112"/>
        <end position="129"/>
    </location>
</feature>
<dbReference type="Ensembl" id="ENSPKIT00000020558.1">
    <property type="protein sequence ID" value="ENSPKIP00000039550.1"/>
    <property type="gene ID" value="ENSPKIG00000016873.1"/>
</dbReference>
<evidence type="ECO:0000313" key="16">
    <source>
        <dbReference type="Proteomes" id="UP000261540"/>
    </source>
</evidence>
<accession>A0A3B3TA60</accession>
<feature type="domain" description="SEFIR" evidence="14">
    <location>
        <begin position="336"/>
        <end position="473"/>
    </location>
</feature>
<evidence type="ECO:0000259" key="14">
    <source>
        <dbReference type="PROSITE" id="PS51534"/>
    </source>
</evidence>
<evidence type="ECO:0000256" key="1">
    <source>
        <dbReference type="ARBA" id="ARBA00000900"/>
    </source>
</evidence>
<evidence type="ECO:0000256" key="5">
    <source>
        <dbReference type="ARBA" id="ARBA00023198"/>
    </source>
</evidence>
<dbReference type="FunFam" id="3.40.50.11530:FF:000007">
    <property type="entry name" value="adapter protein CIKS isoform X3"/>
    <property type="match status" value="1"/>
</dbReference>
<evidence type="ECO:0000256" key="2">
    <source>
        <dbReference type="ARBA" id="ARBA00012483"/>
    </source>
</evidence>
<sequence>MQFRACSFVDSVSKISARRKTRSLETEYRYSTMESFIGPSIPIETDESMTVQELVNKLKQQQCLADSGCESPVRGRFTAPRLTVNEHRQPCEGNIDWRQHWQSLGGVSCPTSSSSRYFGGSQPQMTGPKSSPDPPSFSQVPVETGLPDTYPGQQACSGEGSRNTAGFCPDWQDLIRPVDPPSKDTGYESQTQKDICEIDPPLPLRSDIEYYGLCMEQQSCNPMKGRQCGTAGHQQVPRESNDPGKCGPPVPFGYSQHPYYHCKFDKGGSSSPNRWPKPEGPPKAAVAVNALRSAPSPAEVMSEVCVVPVSPQAPGVGEACSREPGMKKTISLPNEYRNVFVTYSVDTAPEMVPFVEFLTKHGFCPAIDIFDNPVRRMDINMWMDSYLKDKSVLIIIAISPKYKMDIEGSGRDAHGLHTKYIHSMMQHEFIQQGSLNFRFIPVLFANATQKHVPGWLQNTRIYRWPRDAEDILLRLLREERYIPPPMASTLTLTIRPVGLDHAITM</sequence>
<dbReference type="OrthoDB" id="6021171at2759"/>
<dbReference type="GO" id="GO:0006954">
    <property type="term" value="P:inflammatory response"/>
    <property type="evidence" value="ECO:0007669"/>
    <property type="project" value="UniProtKB-KW"/>
</dbReference>
<keyword evidence="3" id="KW-0808">Transferase</keyword>
<name>A0A3B3TA60_9TELE</name>
<reference evidence="15" key="1">
    <citation type="submission" date="2025-08" db="UniProtKB">
        <authorList>
            <consortium name="Ensembl"/>
        </authorList>
    </citation>
    <scope>IDENTIFICATION</scope>
</reference>
<dbReference type="STRING" id="1676925.ENSPKIP00000039550"/>
<dbReference type="Pfam" id="PF08357">
    <property type="entry name" value="SEFIR"/>
    <property type="match status" value="1"/>
</dbReference>
<evidence type="ECO:0000256" key="11">
    <source>
        <dbReference type="ARBA" id="ARBA00078673"/>
    </source>
</evidence>
<organism evidence="15 16">
    <name type="scientific">Paramormyrops kingsleyae</name>
    <dbReference type="NCBI Taxonomy" id="1676925"/>
    <lineage>
        <taxon>Eukaryota</taxon>
        <taxon>Metazoa</taxon>
        <taxon>Chordata</taxon>
        <taxon>Craniata</taxon>
        <taxon>Vertebrata</taxon>
        <taxon>Euteleostomi</taxon>
        <taxon>Actinopterygii</taxon>
        <taxon>Neopterygii</taxon>
        <taxon>Teleostei</taxon>
        <taxon>Osteoglossocephala</taxon>
        <taxon>Osteoglossomorpha</taxon>
        <taxon>Osteoglossiformes</taxon>
        <taxon>Mormyridae</taxon>
        <taxon>Paramormyrops</taxon>
    </lineage>
</organism>
<dbReference type="KEGG" id="pki:111857867"/>
<dbReference type="GO" id="GO:0038173">
    <property type="term" value="P:interleukin-17A-mediated signaling pathway"/>
    <property type="evidence" value="ECO:0007669"/>
    <property type="project" value="UniProtKB-ARBA"/>
</dbReference>
<dbReference type="GO" id="GO:0006959">
    <property type="term" value="P:humoral immune response"/>
    <property type="evidence" value="ECO:0007669"/>
    <property type="project" value="TreeGrafter"/>
</dbReference>
<evidence type="ECO:0000256" key="7">
    <source>
        <dbReference type="ARBA" id="ARBA00073304"/>
    </source>
</evidence>
<proteinExistence type="predicted"/>
<evidence type="ECO:0000256" key="6">
    <source>
        <dbReference type="ARBA" id="ARBA00064316"/>
    </source>
</evidence>
<evidence type="ECO:0000256" key="10">
    <source>
        <dbReference type="ARBA" id="ARBA00078387"/>
    </source>
</evidence>
<feature type="region of interest" description="Disordered" evidence="13">
    <location>
        <begin position="112"/>
        <end position="191"/>
    </location>
</feature>
<evidence type="ECO:0000313" key="15">
    <source>
        <dbReference type="Ensembl" id="ENSPKIP00000039550.1"/>
    </source>
</evidence>
<dbReference type="PROSITE" id="PS51534">
    <property type="entry name" value="SEFIR"/>
    <property type="match status" value="1"/>
</dbReference>
<evidence type="ECO:0000256" key="9">
    <source>
        <dbReference type="ARBA" id="ARBA00076636"/>
    </source>
</evidence>